<dbReference type="OrthoDB" id="7466527at2759"/>
<feature type="chain" id="PRO_5040298139" evidence="2">
    <location>
        <begin position="22"/>
        <end position="158"/>
    </location>
</feature>
<gene>
    <name evidence="4" type="primary">LOC126911833</name>
</gene>
<feature type="region of interest" description="Disordered" evidence="1">
    <location>
        <begin position="65"/>
        <end position="132"/>
    </location>
</feature>
<sequence length="158" mass="16864">MIAISCIMTFIFIGHHIGIDAMNAYCSLPCPFMYSAPPPASYGYLGTQPRTPVIMGRSYISYEDYTDSTTEDMEPPAVKPRQSEPDTPSKSKPVPEEPSPPPPPPKKKAGPNSESPPAPIGPPGSIGPSGVPTRRFFTSLFSIPGAVMDTLLSGEIVL</sequence>
<evidence type="ECO:0000256" key="2">
    <source>
        <dbReference type="SAM" id="SignalP"/>
    </source>
</evidence>
<feature type="signal peptide" evidence="2">
    <location>
        <begin position="1"/>
        <end position="21"/>
    </location>
</feature>
<dbReference type="GeneID" id="126911833"/>
<dbReference type="Proteomes" id="UP000829999">
    <property type="component" value="Chromosome 19"/>
</dbReference>
<reference evidence="4" key="1">
    <citation type="submission" date="2025-08" db="UniProtKB">
        <authorList>
            <consortium name="RefSeq"/>
        </authorList>
    </citation>
    <scope>IDENTIFICATION</scope>
    <source>
        <tissue evidence="4">Whole larval tissue</tissue>
    </source>
</reference>
<keyword evidence="2" id="KW-0732">Signal</keyword>
<evidence type="ECO:0000313" key="4">
    <source>
        <dbReference type="RefSeq" id="XP_050556748.1"/>
    </source>
</evidence>
<evidence type="ECO:0000313" key="3">
    <source>
        <dbReference type="Proteomes" id="UP000829999"/>
    </source>
</evidence>
<accession>A0A9R0E0X9</accession>
<organism evidence="3 4">
    <name type="scientific">Spodoptera frugiperda</name>
    <name type="common">Fall armyworm</name>
    <dbReference type="NCBI Taxonomy" id="7108"/>
    <lineage>
        <taxon>Eukaryota</taxon>
        <taxon>Metazoa</taxon>
        <taxon>Ecdysozoa</taxon>
        <taxon>Arthropoda</taxon>
        <taxon>Hexapoda</taxon>
        <taxon>Insecta</taxon>
        <taxon>Pterygota</taxon>
        <taxon>Neoptera</taxon>
        <taxon>Endopterygota</taxon>
        <taxon>Lepidoptera</taxon>
        <taxon>Glossata</taxon>
        <taxon>Ditrysia</taxon>
        <taxon>Noctuoidea</taxon>
        <taxon>Noctuidae</taxon>
        <taxon>Amphipyrinae</taxon>
        <taxon>Spodoptera</taxon>
    </lineage>
</organism>
<keyword evidence="3" id="KW-1185">Reference proteome</keyword>
<name>A0A9R0E0X9_SPOFR</name>
<feature type="compositionally biased region" description="Basic and acidic residues" evidence="1">
    <location>
        <begin position="81"/>
        <end position="95"/>
    </location>
</feature>
<dbReference type="RefSeq" id="XP_050556748.1">
    <property type="nucleotide sequence ID" value="XM_050700791.1"/>
</dbReference>
<dbReference type="AlphaFoldDB" id="A0A9R0E0X9"/>
<evidence type="ECO:0000256" key="1">
    <source>
        <dbReference type="SAM" id="MobiDB-lite"/>
    </source>
</evidence>
<feature type="compositionally biased region" description="Acidic residues" evidence="1">
    <location>
        <begin position="65"/>
        <end position="74"/>
    </location>
</feature>
<proteinExistence type="predicted"/>
<protein>
    <submittedName>
        <fullName evidence="4">Uncharacterized protein LOC126911833 isoform X1</fullName>
    </submittedName>
</protein>